<keyword evidence="5 7" id="KW-1133">Transmembrane helix</keyword>
<dbReference type="AlphaFoldDB" id="A0A1G6J693"/>
<evidence type="ECO:0000256" key="3">
    <source>
        <dbReference type="ARBA" id="ARBA00022692"/>
    </source>
</evidence>
<keyword evidence="10" id="KW-1185">Reference proteome</keyword>
<evidence type="ECO:0000313" key="10">
    <source>
        <dbReference type="Proteomes" id="UP000198757"/>
    </source>
</evidence>
<evidence type="ECO:0000256" key="7">
    <source>
        <dbReference type="SAM" id="Phobius"/>
    </source>
</evidence>
<dbReference type="InterPro" id="IPR050925">
    <property type="entry name" value="Rhomboid_protease_S54"/>
</dbReference>
<dbReference type="Proteomes" id="UP000198757">
    <property type="component" value="Unassembled WGS sequence"/>
</dbReference>
<comment type="subcellular location">
    <subcellularLocation>
        <location evidence="1">Membrane</location>
        <topology evidence="1">Multi-pass membrane protein</topology>
    </subcellularLocation>
</comment>
<feature type="transmembrane region" description="Helical" evidence="7">
    <location>
        <begin position="6"/>
        <end position="22"/>
    </location>
</feature>
<dbReference type="Gene3D" id="1.20.1540.10">
    <property type="entry name" value="Rhomboid-like"/>
    <property type="match status" value="1"/>
</dbReference>
<dbReference type="EMBL" id="FMZO01000001">
    <property type="protein sequence ID" value="SDC13466.1"/>
    <property type="molecule type" value="Genomic_DNA"/>
</dbReference>
<dbReference type="Pfam" id="PF01694">
    <property type="entry name" value="Rhomboid"/>
    <property type="match status" value="1"/>
</dbReference>
<keyword evidence="3 7" id="KW-0812">Transmembrane</keyword>
<proteinExistence type="inferred from homology"/>
<reference evidence="10" key="1">
    <citation type="submission" date="2016-10" db="EMBL/GenBank/DDBJ databases">
        <authorList>
            <person name="Varghese N."/>
            <person name="Submissions S."/>
        </authorList>
    </citation>
    <scope>NUCLEOTIDE SEQUENCE [LARGE SCALE GENOMIC DNA]</scope>
    <source>
        <strain evidence="10">DSM 25811 / CCM 8410 / LMG 26954 / E90</strain>
    </source>
</reference>
<name>A0A1G6J693_NIADE</name>
<dbReference type="OrthoDB" id="9807874at2"/>
<dbReference type="InterPro" id="IPR035952">
    <property type="entry name" value="Rhomboid-like_sf"/>
</dbReference>
<gene>
    <name evidence="9" type="ORF">SAMN04487894_101414</name>
</gene>
<evidence type="ECO:0000256" key="4">
    <source>
        <dbReference type="ARBA" id="ARBA00022801"/>
    </source>
</evidence>
<dbReference type="RefSeq" id="WP_090388351.1">
    <property type="nucleotide sequence ID" value="NZ_FMZO01000001.1"/>
</dbReference>
<dbReference type="SUPFAM" id="SSF144091">
    <property type="entry name" value="Rhomboid-like"/>
    <property type="match status" value="1"/>
</dbReference>
<organism evidence="9 10">
    <name type="scientific">Niabella drilacis (strain DSM 25811 / CCM 8410 / CCUG 62505 / LMG 26954 / E90)</name>
    <dbReference type="NCBI Taxonomy" id="1285928"/>
    <lineage>
        <taxon>Bacteria</taxon>
        <taxon>Pseudomonadati</taxon>
        <taxon>Bacteroidota</taxon>
        <taxon>Chitinophagia</taxon>
        <taxon>Chitinophagales</taxon>
        <taxon>Chitinophagaceae</taxon>
        <taxon>Niabella</taxon>
    </lineage>
</organism>
<dbReference type="PANTHER" id="PTHR43731:SF14">
    <property type="entry name" value="PRESENILIN-ASSOCIATED RHOMBOID-LIKE PROTEIN, MITOCHONDRIAL"/>
    <property type="match status" value="1"/>
</dbReference>
<dbReference type="STRING" id="1285928.SAMN04487894_101414"/>
<protein>
    <submittedName>
        <fullName evidence="9">Rhomboid family protein</fullName>
    </submittedName>
</protein>
<feature type="transmembrane region" description="Helical" evidence="7">
    <location>
        <begin position="43"/>
        <end position="69"/>
    </location>
</feature>
<dbReference type="InterPro" id="IPR022764">
    <property type="entry name" value="Peptidase_S54_rhomboid_dom"/>
</dbReference>
<feature type="transmembrane region" description="Helical" evidence="7">
    <location>
        <begin position="146"/>
        <end position="168"/>
    </location>
</feature>
<evidence type="ECO:0000256" key="6">
    <source>
        <dbReference type="ARBA" id="ARBA00023136"/>
    </source>
</evidence>
<feature type="domain" description="Peptidase S54 rhomboid" evidence="8">
    <location>
        <begin position="41"/>
        <end position="196"/>
    </location>
</feature>
<keyword evidence="4" id="KW-0378">Hydrolase</keyword>
<dbReference type="GO" id="GO:0004252">
    <property type="term" value="F:serine-type endopeptidase activity"/>
    <property type="evidence" value="ECO:0007669"/>
    <property type="project" value="InterPro"/>
</dbReference>
<feature type="transmembrane region" description="Helical" evidence="7">
    <location>
        <begin position="89"/>
        <end position="109"/>
    </location>
</feature>
<evidence type="ECO:0000256" key="5">
    <source>
        <dbReference type="ARBA" id="ARBA00022989"/>
    </source>
</evidence>
<accession>A0A1G6J693</accession>
<comment type="similarity">
    <text evidence="2">Belongs to the peptidase S54 family.</text>
</comment>
<evidence type="ECO:0000313" key="9">
    <source>
        <dbReference type="EMBL" id="SDC13466.1"/>
    </source>
</evidence>
<sequence length="214" mass="23741">MEISVTLIITIITVAVSLWGFSNPKVIDNLIFFGPAISRNRQYYRFLTHGLIHADLMHLAFNMIALYTFGAFLESPALFGNPAVFGADARLYFAGLYIGGLIIASVPDYFKHRDDYAFRSLGASGAISSVIFAGILLYPALPIRFIFLPIDIPGWIFGGLYLLISAYLDRQGGGRINHGAHLWGAVFGIVFIIVFVSLKGEFNVFENFIRHIRG</sequence>
<dbReference type="GO" id="GO:0016020">
    <property type="term" value="C:membrane"/>
    <property type="evidence" value="ECO:0007669"/>
    <property type="project" value="UniProtKB-SubCell"/>
</dbReference>
<feature type="transmembrane region" description="Helical" evidence="7">
    <location>
        <begin position="121"/>
        <end position="140"/>
    </location>
</feature>
<dbReference type="PANTHER" id="PTHR43731">
    <property type="entry name" value="RHOMBOID PROTEASE"/>
    <property type="match status" value="1"/>
</dbReference>
<evidence type="ECO:0000256" key="1">
    <source>
        <dbReference type="ARBA" id="ARBA00004141"/>
    </source>
</evidence>
<evidence type="ECO:0000256" key="2">
    <source>
        <dbReference type="ARBA" id="ARBA00009045"/>
    </source>
</evidence>
<keyword evidence="6 7" id="KW-0472">Membrane</keyword>
<feature type="transmembrane region" description="Helical" evidence="7">
    <location>
        <begin position="180"/>
        <end position="198"/>
    </location>
</feature>
<evidence type="ECO:0000259" key="8">
    <source>
        <dbReference type="Pfam" id="PF01694"/>
    </source>
</evidence>